<feature type="region of interest" description="Disordered" evidence="1">
    <location>
        <begin position="60"/>
        <end position="116"/>
    </location>
</feature>
<keyword evidence="2" id="KW-1133">Transmembrane helix</keyword>
<feature type="compositionally biased region" description="Basic and acidic residues" evidence="1">
    <location>
        <begin position="60"/>
        <end position="69"/>
    </location>
</feature>
<gene>
    <name evidence="3" type="ordered locus">BLASA_3603</name>
</gene>
<evidence type="ECO:0000256" key="2">
    <source>
        <dbReference type="SAM" id="Phobius"/>
    </source>
</evidence>
<feature type="transmembrane region" description="Helical" evidence="2">
    <location>
        <begin position="36"/>
        <end position="55"/>
    </location>
</feature>
<keyword evidence="2" id="KW-0812">Transmembrane</keyword>
<proteinExistence type="predicted"/>
<organism evidence="3 4">
    <name type="scientific">Blastococcus saxobsidens (strain DD2)</name>
    <dbReference type="NCBI Taxonomy" id="1146883"/>
    <lineage>
        <taxon>Bacteria</taxon>
        <taxon>Bacillati</taxon>
        <taxon>Actinomycetota</taxon>
        <taxon>Actinomycetes</taxon>
        <taxon>Geodermatophilales</taxon>
        <taxon>Geodermatophilaceae</taxon>
        <taxon>Blastococcus</taxon>
    </lineage>
</organism>
<keyword evidence="4" id="KW-1185">Reference proteome</keyword>
<reference evidence="3 4" key="1">
    <citation type="journal article" date="2012" name="J. Bacteriol.">
        <title>Genome Sequence of Blastococcus saxobsidens DD2, a Stone-Inhabiting Bacterium.</title>
        <authorList>
            <person name="Chouaia B."/>
            <person name="Crotti E."/>
            <person name="Brusetti L."/>
            <person name="Daffonchio D."/>
            <person name="Essoussi I."/>
            <person name="Nouioui I."/>
            <person name="Sbissi I."/>
            <person name="Ghodhbane-Gtari F."/>
            <person name="Gtari M."/>
            <person name="Vacherie B."/>
            <person name="Barbe V."/>
            <person name="Medigue C."/>
            <person name="Gury J."/>
            <person name="Pujic P."/>
            <person name="Normand P."/>
        </authorList>
    </citation>
    <scope>NUCLEOTIDE SEQUENCE [LARGE SCALE GENOMIC DNA]</scope>
    <source>
        <strain evidence="3 4">DD2</strain>
    </source>
</reference>
<dbReference type="HOGENOM" id="CLU_2154756_0_0_11"/>
<feature type="compositionally biased region" description="Low complexity" evidence="1">
    <location>
        <begin position="103"/>
        <end position="116"/>
    </location>
</feature>
<evidence type="ECO:0000256" key="1">
    <source>
        <dbReference type="SAM" id="MobiDB-lite"/>
    </source>
</evidence>
<accession>H6RUU3</accession>
<feature type="transmembrane region" description="Helical" evidence="2">
    <location>
        <begin position="12"/>
        <end position="30"/>
    </location>
</feature>
<protein>
    <submittedName>
        <fullName evidence="3">Uncharacterized protein</fullName>
    </submittedName>
</protein>
<feature type="compositionally biased region" description="Basic and acidic residues" evidence="1">
    <location>
        <begin position="77"/>
        <end position="97"/>
    </location>
</feature>
<keyword evidence="2" id="KW-0472">Membrane</keyword>
<dbReference type="RefSeq" id="WP_014377344.1">
    <property type="nucleotide sequence ID" value="NC_016943.1"/>
</dbReference>
<dbReference type="AlphaFoldDB" id="H6RUU3"/>
<name>H6RUU3_BLASD</name>
<evidence type="ECO:0000313" key="3">
    <source>
        <dbReference type="EMBL" id="CCG04465.1"/>
    </source>
</evidence>
<dbReference type="KEGG" id="bsd:BLASA_3603"/>
<evidence type="ECO:0000313" key="4">
    <source>
        <dbReference type="Proteomes" id="UP000007517"/>
    </source>
</evidence>
<dbReference type="EMBL" id="FO117623">
    <property type="protein sequence ID" value="CCG04465.1"/>
    <property type="molecule type" value="Genomic_DNA"/>
</dbReference>
<reference evidence="4" key="2">
    <citation type="submission" date="2012-02" db="EMBL/GenBank/DDBJ databases">
        <title>Complete genome sequence of Blastococcus saxobsidens strain DD2.</title>
        <authorList>
            <person name="Genoscope."/>
        </authorList>
    </citation>
    <scope>NUCLEOTIDE SEQUENCE [LARGE SCALE GENOMIC DNA]</scope>
    <source>
        <strain evidence="4">DD2</strain>
    </source>
</reference>
<sequence>MTRSRSSSRRPSAFLVVGVLVGVAVAAGAFAVLDPIVASAVAIAVLTAVGVGAAARNWDAHETFEDREHARARRRQEKWERGADARARDRVRWEAAKARQARRSGSTASGADGAGR</sequence>
<dbReference type="Proteomes" id="UP000007517">
    <property type="component" value="Chromosome"/>
</dbReference>